<dbReference type="EMBL" id="KV878243">
    <property type="protein sequence ID" value="OJZ85453.1"/>
    <property type="molecule type" value="Genomic_DNA"/>
</dbReference>
<dbReference type="AlphaFoldDB" id="A0A1M3TFC0"/>
<evidence type="ECO:0000313" key="2">
    <source>
        <dbReference type="Proteomes" id="UP000184063"/>
    </source>
</evidence>
<protein>
    <submittedName>
        <fullName evidence="1">Uncharacterized protein</fullName>
    </submittedName>
</protein>
<name>A0A1M3TFC0_ASPLC</name>
<accession>A0A1M3TFC0</accession>
<sequence length="141" mass="15741">MIMKLCRGALCRQRRSRGGGKEPRLSCVVTNCFFFPFPSRVPNHSYLLLISTFLTRLLFCGVPAVRFVFQSSCIALGLAVSAPTTDMESHIDRVCGAFYFKRAMHAMPSSGIIPRGISYLLCFAVSHSRFFSFVSTKKQVS</sequence>
<dbReference type="Proteomes" id="UP000184063">
    <property type="component" value="Unassembled WGS sequence"/>
</dbReference>
<evidence type="ECO:0000313" key="1">
    <source>
        <dbReference type="EMBL" id="OJZ85453.1"/>
    </source>
</evidence>
<dbReference type="VEuPathDB" id="FungiDB:ASPFODRAFT_666803"/>
<organism evidence="1 2">
    <name type="scientific">Aspergillus luchuensis (strain CBS 106.47)</name>
    <dbReference type="NCBI Taxonomy" id="1137211"/>
    <lineage>
        <taxon>Eukaryota</taxon>
        <taxon>Fungi</taxon>
        <taxon>Dikarya</taxon>
        <taxon>Ascomycota</taxon>
        <taxon>Pezizomycotina</taxon>
        <taxon>Eurotiomycetes</taxon>
        <taxon>Eurotiomycetidae</taxon>
        <taxon>Eurotiales</taxon>
        <taxon>Aspergillaceae</taxon>
        <taxon>Aspergillus</taxon>
        <taxon>Aspergillus subgen. Circumdati</taxon>
    </lineage>
</organism>
<gene>
    <name evidence="1" type="ORF">ASPFODRAFT_666803</name>
</gene>
<proteinExistence type="predicted"/>
<reference evidence="2" key="1">
    <citation type="journal article" date="2017" name="Genome Biol.">
        <title>Comparative genomics reveals high biological diversity and specific adaptations in the industrially and medically important fungal genus Aspergillus.</title>
        <authorList>
            <person name="de Vries R.P."/>
            <person name="Riley R."/>
            <person name="Wiebenga A."/>
            <person name="Aguilar-Osorio G."/>
            <person name="Amillis S."/>
            <person name="Uchima C.A."/>
            <person name="Anderluh G."/>
            <person name="Asadollahi M."/>
            <person name="Askin M."/>
            <person name="Barry K."/>
            <person name="Battaglia E."/>
            <person name="Bayram O."/>
            <person name="Benocci T."/>
            <person name="Braus-Stromeyer S.A."/>
            <person name="Caldana C."/>
            <person name="Canovas D."/>
            <person name="Cerqueira G.C."/>
            <person name="Chen F."/>
            <person name="Chen W."/>
            <person name="Choi C."/>
            <person name="Clum A."/>
            <person name="Dos Santos R.A."/>
            <person name="Damasio A.R."/>
            <person name="Diallinas G."/>
            <person name="Emri T."/>
            <person name="Fekete E."/>
            <person name="Flipphi M."/>
            <person name="Freyberg S."/>
            <person name="Gallo A."/>
            <person name="Gournas C."/>
            <person name="Habgood R."/>
            <person name="Hainaut M."/>
            <person name="Harispe M.L."/>
            <person name="Henrissat B."/>
            <person name="Hilden K.S."/>
            <person name="Hope R."/>
            <person name="Hossain A."/>
            <person name="Karabika E."/>
            <person name="Karaffa L."/>
            <person name="Karanyi Z."/>
            <person name="Krasevec N."/>
            <person name="Kuo A."/>
            <person name="Kusch H."/>
            <person name="LaButti K."/>
            <person name="Lagendijk E.L."/>
            <person name="Lapidus A."/>
            <person name="Levasseur A."/>
            <person name="Lindquist E."/>
            <person name="Lipzen A."/>
            <person name="Logrieco A.F."/>
            <person name="MacCabe A."/>
            <person name="Maekelae M.R."/>
            <person name="Malavazi I."/>
            <person name="Melin P."/>
            <person name="Meyer V."/>
            <person name="Mielnichuk N."/>
            <person name="Miskei M."/>
            <person name="Molnar A.P."/>
            <person name="Mule G."/>
            <person name="Ngan C.Y."/>
            <person name="Orejas M."/>
            <person name="Orosz E."/>
            <person name="Ouedraogo J.P."/>
            <person name="Overkamp K.M."/>
            <person name="Park H.-S."/>
            <person name="Perrone G."/>
            <person name="Piumi F."/>
            <person name="Punt P.J."/>
            <person name="Ram A.F."/>
            <person name="Ramon A."/>
            <person name="Rauscher S."/>
            <person name="Record E."/>
            <person name="Riano-Pachon D.M."/>
            <person name="Robert V."/>
            <person name="Roehrig J."/>
            <person name="Ruller R."/>
            <person name="Salamov A."/>
            <person name="Salih N.S."/>
            <person name="Samson R.A."/>
            <person name="Sandor E."/>
            <person name="Sanguinetti M."/>
            <person name="Schuetze T."/>
            <person name="Sepcic K."/>
            <person name="Shelest E."/>
            <person name="Sherlock G."/>
            <person name="Sophianopoulou V."/>
            <person name="Squina F.M."/>
            <person name="Sun H."/>
            <person name="Susca A."/>
            <person name="Todd R.B."/>
            <person name="Tsang A."/>
            <person name="Unkles S.E."/>
            <person name="van de Wiele N."/>
            <person name="van Rossen-Uffink D."/>
            <person name="Oliveira J.V."/>
            <person name="Vesth T.C."/>
            <person name="Visser J."/>
            <person name="Yu J.-H."/>
            <person name="Zhou M."/>
            <person name="Andersen M.R."/>
            <person name="Archer D.B."/>
            <person name="Baker S.E."/>
            <person name="Benoit I."/>
            <person name="Brakhage A.A."/>
            <person name="Braus G.H."/>
            <person name="Fischer R."/>
            <person name="Frisvad J.C."/>
            <person name="Goldman G.H."/>
            <person name="Houbraken J."/>
            <person name="Oakley B."/>
            <person name="Pocsi I."/>
            <person name="Scazzocchio C."/>
            <person name="Seiboth B."/>
            <person name="vanKuyk P.A."/>
            <person name="Wortman J."/>
            <person name="Dyer P.S."/>
            <person name="Grigoriev I.V."/>
        </authorList>
    </citation>
    <scope>NUCLEOTIDE SEQUENCE [LARGE SCALE GENOMIC DNA]</scope>
    <source>
        <strain evidence="2">CBS 106.47</strain>
    </source>
</reference>